<accession>A0A437JAE3</accession>
<dbReference type="PANTHER" id="PTHR41534">
    <property type="entry name" value="BLR3401 PROTEIN"/>
    <property type="match status" value="1"/>
</dbReference>
<dbReference type="OrthoDB" id="7446267at2"/>
<dbReference type="Gene3D" id="3.10.450.50">
    <property type="match status" value="1"/>
</dbReference>
<dbReference type="Proteomes" id="UP000282977">
    <property type="component" value="Unassembled WGS sequence"/>
</dbReference>
<dbReference type="InterPro" id="IPR000391">
    <property type="entry name" value="Rng_hydr_dOase-bsu"/>
</dbReference>
<dbReference type="EMBL" id="RZUL01000002">
    <property type="protein sequence ID" value="RVT42272.1"/>
    <property type="molecule type" value="Genomic_DNA"/>
</dbReference>
<organism evidence="3 4">
    <name type="scientific">Sphingobium algorifonticola</name>
    <dbReference type="NCBI Taxonomy" id="2008318"/>
    <lineage>
        <taxon>Bacteria</taxon>
        <taxon>Pseudomonadati</taxon>
        <taxon>Pseudomonadota</taxon>
        <taxon>Alphaproteobacteria</taxon>
        <taxon>Sphingomonadales</taxon>
        <taxon>Sphingomonadaceae</taxon>
        <taxon>Sphingobium</taxon>
    </lineage>
</organism>
<name>A0A437JAE3_9SPHN</name>
<dbReference type="SUPFAM" id="SSF54427">
    <property type="entry name" value="NTF2-like"/>
    <property type="match status" value="1"/>
</dbReference>
<dbReference type="Pfam" id="PF00866">
    <property type="entry name" value="Ring_hydroxyl_B"/>
    <property type="match status" value="1"/>
</dbReference>
<sequence>MVQLHGTGMSDPLSQEVDAFVHHEARLLDECRYAEWVDLFLPDARYWVPVSIEQRDPMDGPSHFHDDIQVLKARTHRLANPRAFGAEPSPRTAHIVSGVRVDRTMDDGALVVSSTQIMLEYRNRGGFEADQRMFGGRVTHLLRRMPEGLRIARKRVDLINAEGPFNAMAAPI</sequence>
<keyword evidence="2" id="KW-0560">Oxidoreductase</keyword>
<dbReference type="InterPro" id="IPR032710">
    <property type="entry name" value="NTF2-like_dom_sf"/>
</dbReference>
<proteinExistence type="inferred from homology"/>
<protein>
    <submittedName>
        <fullName evidence="3">Aromatic-ring-hydroxylating dioxygenase subunit beta</fullName>
    </submittedName>
</protein>
<evidence type="ECO:0000256" key="1">
    <source>
        <dbReference type="ARBA" id="ARBA00009570"/>
    </source>
</evidence>
<reference evidence="3 4" key="1">
    <citation type="submission" date="2019-01" db="EMBL/GenBank/DDBJ databases">
        <authorList>
            <person name="Chen W.-M."/>
        </authorList>
    </citation>
    <scope>NUCLEOTIDE SEQUENCE [LARGE SCALE GENOMIC DNA]</scope>
    <source>
        <strain evidence="3 4">TLA-22</strain>
    </source>
</reference>
<comment type="caution">
    <text evidence="3">The sequence shown here is derived from an EMBL/GenBank/DDBJ whole genome shotgun (WGS) entry which is preliminary data.</text>
</comment>
<keyword evidence="4" id="KW-1185">Reference proteome</keyword>
<dbReference type="PANTHER" id="PTHR41534:SF1">
    <property type="entry name" value="BLR3401 PROTEIN"/>
    <property type="match status" value="1"/>
</dbReference>
<keyword evidence="3" id="KW-0223">Dioxygenase</keyword>
<gene>
    <name evidence="3" type="ORF">ENE74_08705</name>
</gene>
<dbReference type="GO" id="GO:0051213">
    <property type="term" value="F:dioxygenase activity"/>
    <property type="evidence" value="ECO:0007669"/>
    <property type="project" value="UniProtKB-KW"/>
</dbReference>
<evidence type="ECO:0000313" key="4">
    <source>
        <dbReference type="Proteomes" id="UP000282977"/>
    </source>
</evidence>
<evidence type="ECO:0000313" key="3">
    <source>
        <dbReference type="EMBL" id="RVT42272.1"/>
    </source>
</evidence>
<dbReference type="AlphaFoldDB" id="A0A437JAE3"/>
<dbReference type="GO" id="GO:0019380">
    <property type="term" value="P:3-phenylpropionate catabolic process"/>
    <property type="evidence" value="ECO:0007669"/>
    <property type="project" value="TreeGrafter"/>
</dbReference>
<dbReference type="CDD" id="cd00667">
    <property type="entry name" value="ring_hydroxylating_dioxygenases_beta"/>
    <property type="match status" value="1"/>
</dbReference>
<evidence type="ECO:0000256" key="2">
    <source>
        <dbReference type="ARBA" id="ARBA00023002"/>
    </source>
</evidence>
<comment type="similarity">
    <text evidence="1">Belongs to the bacterial ring-hydroxylating dioxygenase beta subunit family.</text>
</comment>